<dbReference type="GO" id="GO:0016787">
    <property type="term" value="F:hydrolase activity"/>
    <property type="evidence" value="ECO:0007669"/>
    <property type="project" value="UniProtKB-KW"/>
</dbReference>
<dbReference type="InterPro" id="IPR036705">
    <property type="entry name" value="Ribosyl_crysJ1_sf"/>
</dbReference>
<dbReference type="SUPFAM" id="SSF101478">
    <property type="entry name" value="ADP-ribosylglycohydrolase"/>
    <property type="match status" value="1"/>
</dbReference>
<evidence type="ECO:0000313" key="1">
    <source>
        <dbReference type="EMBL" id="SMX90121.1"/>
    </source>
</evidence>
<evidence type="ECO:0000313" key="2">
    <source>
        <dbReference type="Proteomes" id="UP000234327"/>
    </source>
</evidence>
<protein>
    <submittedName>
        <fullName evidence="1">ADP-ribosylglycohydrolase</fullName>
    </submittedName>
</protein>
<organism evidence="1 2">
    <name type="scientific">Brevibacterium aurantiacum</name>
    <dbReference type="NCBI Taxonomy" id="273384"/>
    <lineage>
        <taxon>Bacteria</taxon>
        <taxon>Bacillati</taxon>
        <taxon>Actinomycetota</taxon>
        <taxon>Actinomycetes</taxon>
        <taxon>Micrococcales</taxon>
        <taxon>Brevibacteriaceae</taxon>
        <taxon>Brevibacterium</taxon>
    </lineage>
</organism>
<name>A0A2H1JRP6_BREAU</name>
<dbReference type="EMBL" id="FXYZ01000011">
    <property type="protein sequence ID" value="SMX90121.1"/>
    <property type="molecule type" value="Genomic_DNA"/>
</dbReference>
<dbReference type="Pfam" id="PF03747">
    <property type="entry name" value="ADP_ribosyl_GH"/>
    <property type="match status" value="1"/>
</dbReference>
<dbReference type="InterPro" id="IPR005502">
    <property type="entry name" value="Ribosyl_crysJ1"/>
</dbReference>
<dbReference type="Gene3D" id="1.10.4080.10">
    <property type="entry name" value="ADP-ribosylation/Crystallin J1"/>
    <property type="match status" value="1"/>
</dbReference>
<accession>A0A2H1JRP6</accession>
<reference evidence="1 2" key="1">
    <citation type="submission" date="2017-03" db="EMBL/GenBank/DDBJ databases">
        <authorList>
            <person name="Afonso C.L."/>
            <person name="Miller P.J."/>
            <person name="Scott M.A."/>
            <person name="Spackman E."/>
            <person name="Goraichik I."/>
            <person name="Dimitrov K.M."/>
            <person name="Suarez D.L."/>
            <person name="Swayne D.E."/>
        </authorList>
    </citation>
    <scope>NUCLEOTIDE SEQUENCE [LARGE SCALE GENOMIC DNA]</scope>
    <source>
        <strain evidence="2">6(3)</strain>
    </source>
</reference>
<dbReference type="RefSeq" id="WP_101598515.1">
    <property type="nucleotide sequence ID" value="NZ_FXYZ01000011.1"/>
</dbReference>
<keyword evidence="1" id="KW-0378">Hydrolase</keyword>
<proteinExistence type="predicted"/>
<gene>
    <name evidence="1" type="ORF">BAURA63_02561</name>
</gene>
<dbReference type="Proteomes" id="UP000234327">
    <property type="component" value="Unassembled WGS sequence"/>
</dbReference>
<sequence>MQDAKDVGNQTSAILGEAKLAARGDFYQLDTAALTAAREFQEQFPDAASNGSLMRTAPYGLVDQDLNYVAATGAEQSELTQPHDDAVIACAI</sequence>
<dbReference type="AlphaFoldDB" id="A0A2H1JRP6"/>